<keyword evidence="2" id="KW-1185">Reference proteome</keyword>
<dbReference type="KEGG" id="msil:METEAL_21710"/>
<dbReference type="AlphaFoldDB" id="A0AA48KA62"/>
<evidence type="ECO:0000313" key="2">
    <source>
        <dbReference type="Proteomes" id="UP001238179"/>
    </source>
</evidence>
<dbReference type="Proteomes" id="UP001238179">
    <property type="component" value="Chromosome"/>
</dbReference>
<gene>
    <name evidence="1" type="ORF">METEAL_21710</name>
</gene>
<protein>
    <submittedName>
        <fullName evidence="1">Uncharacterized protein</fullName>
    </submittedName>
</protein>
<dbReference type="EMBL" id="AP027080">
    <property type="protein sequence ID" value="BDU72997.1"/>
    <property type="molecule type" value="Genomic_DNA"/>
</dbReference>
<evidence type="ECO:0000313" key="1">
    <source>
        <dbReference type="EMBL" id="BDU72997.1"/>
    </source>
</evidence>
<accession>A0AA48KA62</accession>
<organism evidence="1 2">
    <name type="scientific">Mesoterricola silvestris</name>
    <dbReference type="NCBI Taxonomy" id="2927979"/>
    <lineage>
        <taxon>Bacteria</taxon>
        <taxon>Pseudomonadati</taxon>
        <taxon>Acidobacteriota</taxon>
        <taxon>Holophagae</taxon>
        <taxon>Holophagales</taxon>
        <taxon>Holophagaceae</taxon>
        <taxon>Mesoterricola</taxon>
    </lineage>
</organism>
<proteinExistence type="predicted"/>
<reference evidence="2" key="1">
    <citation type="journal article" date="2023" name="Int. J. Syst. Evol. Microbiol.">
        <title>Mesoterricola silvestris gen. nov., sp. nov., Mesoterricola sediminis sp. nov., Geothrix oryzae sp. nov., Geothrix edaphica sp. nov., Geothrix rubra sp. nov., and Geothrix limicola sp. nov., six novel members of Acidobacteriota isolated from soils.</title>
        <authorList>
            <person name="Itoh H."/>
            <person name="Sugisawa Y."/>
            <person name="Mise K."/>
            <person name="Xu Z."/>
            <person name="Kuniyasu M."/>
            <person name="Ushijima N."/>
            <person name="Kawano K."/>
            <person name="Kobayashi E."/>
            <person name="Shiratori Y."/>
            <person name="Masuda Y."/>
            <person name="Senoo K."/>
        </authorList>
    </citation>
    <scope>NUCLEOTIDE SEQUENCE [LARGE SCALE GENOMIC DNA]</scope>
    <source>
        <strain evidence="2">W79</strain>
    </source>
</reference>
<sequence>MTIFPAALILVYVAIATPPRIAPPDLMPFLKVVSASAGAPGRIACRDLDLAMRMKQLGLSPDAKAPVAWAATADQLRDYLAEGKLVVAGDAALLEAGAGVAIVLEKGKPTILVNTRNVQASGIVLSDAFLKIARVR</sequence>
<name>A0AA48KA62_9BACT</name>
<dbReference type="RefSeq" id="WP_316411641.1">
    <property type="nucleotide sequence ID" value="NZ_AP027080.1"/>
</dbReference>